<dbReference type="EMBL" id="BAABJQ010000045">
    <property type="protein sequence ID" value="GAA5200712.1"/>
    <property type="molecule type" value="Genomic_DNA"/>
</dbReference>
<feature type="compositionally biased region" description="Polar residues" evidence="1">
    <location>
        <begin position="113"/>
        <end position="123"/>
    </location>
</feature>
<feature type="compositionally biased region" description="Polar residues" evidence="1">
    <location>
        <begin position="92"/>
        <end position="105"/>
    </location>
</feature>
<organism evidence="2 3">
    <name type="scientific">Rugosimonospora acidiphila</name>
    <dbReference type="NCBI Taxonomy" id="556531"/>
    <lineage>
        <taxon>Bacteria</taxon>
        <taxon>Bacillati</taxon>
        <taxon>Actinomycetota</taxon>
        <taxon>Actinomycetes</taxon>
        <taxon>Micromonosporales</taxon>
        <taxon>Micromonosporaceae</taxon>
        <taxon>Rugosimonospora</taxon>
    </lineage>
</organism>
<feature type="compositionally biased region" description="Low complexity" evidence="1">
    <location>
        <begin position="1"/>
        <end position="17"/>
    </location>
</feature>
<proteinExistence type="predicted"/>
<reference evidence="3" key="1">
    <citation type="journal article" date="2019" name="Int. J. Syst. Evol. Microbiol.">
        <title>The Global Catalogue of Microorganisms (GCM) 10K type strain sequencing project: providing services to taxonomists for standard genome sequencing and annotation.</title>
        <authorList>
            <consortium name="The Broad Institute Genomics Platform"/>
            <consortium name="The Broad Institute Genome Sequencing Center for Infectious Disease"/>
            <person name="Wu L."/>
            <person name="Ma J."/>
        </authorList>
    </citation>
    <scope>NUCLEOTIDE SEQUENCE [LARGE SCALE GENOMIC DNA]</scope>
    <source>
        <strain evidence="3">JCM 18304</strain>
    </source>
</reference>
<feature type="compositionally biased region" description="Basic residues" evidence="1">
    <location>
        <begin position="32"/>
        <end position="49"/>
    </location>
</feature>
<evidence type="ECO:0000256" key="1">
    <source>
        <dbReference type="SAM" id="MobiDB-lite"/>
    </source>
</evidence>
<accession>A0ABP9ST54</accession>
<evidence type="ECO:0000313" key="3">
    <source>
        <dbReference type="Proteomes" id="UP001501570"/>
    </source>
</evidence>
<gene>
    <name evidence="2" type="ORF">GCM10023322_79150</name>
</gene>
<protein>
    <submittedName>
        <fullName evidence="2">Uncharacterized protein</fullName>
    </submittedName>
</protein>
<sequence length="123" mass="12922">MPLARATGGLNGAATGLRHTHQAFVTGLTAHHPNRHDKRTHHGRGRRRQPISVKPQDAAASPGTTQSRHYPAPRAVPASGLLHIRTGEGPTTPWQPATSSLTTWTAAPPASNPPGSRSKASTT</sequence>
<dbReference type="Proteomes" id="UP001501570">
    <property type="component" value="Unassembled WGS sequence"/>
</dbReference>
<keyword evidence="3" id="KW-1185">Reference proteome</keyword>
<name>A0ABP9ST54_9ACTN</name>
<comment type="caution">
    <text evidence="2">The sequence shown here is derived from an EMBL/GenBank/DDBJ whole genome shotgun (WGS) entry which is preliminary data.</text>
</comment>
<feature type="region of interest" description="Disordered" evidence="1">
    <location>
        <begin position="1"/>
        <end position="123"/>
    </location>
</feature>
<evidence type="ECO:0000313" key="2">
    <source>
        <dbReference type="EMBL" id="GAA5200712.1"/>
    </source>
</evidence>